<gene>
    <name evidence="2" type="ORF">ACFPJA_01640</name>
</gene>
<dbReference type="PROSITE" id="PS51257">
    <property type="entry name" value="PROKAR_LIPOPROTEIN"/>
    <property type="match status" value="1"/>
</dbReference>
<comment type="caution">
    <text evidence="2">The sequence shown here is derived from an EMBL/GenBank/DDBJ whole genome shotgun (WGS) entry which is preliminary data.</text>
</comment>
<protein>
    <submittedName>
        <fullName evidence="2">PhnD/SsuA/transferrin family substrate-binding protein</fullName>
    </submittedName>
</protein>
<feature type="compositionally biased region" description="Gly residues" evidence="1">
    <location>
        <begin position="27"/>
        <end position="37"/>
    </location>
</feature>
<reference evidence="2 3" key="1">
    <citation type="journal article" date="2019" name="Int. J. Syst. Evol. Microbiol.">
        <title>The Global Catalogue of Microorganisms (GCM) 10K type strain sequencing project: providing services to taxonomists for standard genome sequencing and annotation.</title>
        <authorList>
            <consortium name="The Broad Institute Genomics Platform"/>
            <consortium name="The Broad Institute Genome Sequencing Center for Infectious Disease"/>
            <person name="Wu L."/>
            <person name="Ma J."/>
        </authorList>
    </citation>
    <scope>NUCLEOTIDE SEQUENCE [LARGE SCALE GENOMIC DNA]</scope>
    <source>
        <strain evidence="2 3">CGMCC 1.16026</strain>
    </source>
</reference>
<feature type="region of interest" description="Disordered" evidence="1">
    <location>
        <begin position="23"/>
        <end position="68"/>
    </location>
</feature>
<dbReference type="PANTHER" id="PTHR35841:SF1">
    <property type="entry name" value="PHOSPHONATES-BINDING PERIPLASMIC PROTEIN"/>
    <property type="match status" value="1"/>
</dbReference>
<proteinExistence type="predicted"/>
<feature type="compositionally biased region" description="Acidic residues" evidence="1">
    <location>
        <begin position="38"/>
        <end position="55"/>
    </location>
</feature>
<dbReference type="Pfam" id="PF12974">
    <property type="entry name" value="Phosphonate-bd"/>
    <property type="match status" value="1"/>
</dbReference>
<dbReference type="Gene3D" id="3.40.190.10">
    <property type="entry name" value="Periplasmic binding protein-like II"/>
    <property type="match status" value="2"/>
</dbReference>
<keyword evidence="3" id="KW-1185">Reference proteome</keyword>
<dbReference type="AlphaFoldDB" id="A0ABD5QMP0"/>
<evidence type="ECO:0000256" key="1">
    <source>
        <dbReference type="SAM" id="MobiDB-lite"/>
    </source>
</evidence>
<dbReference type="RefSeq" id="WP_122103906.1">
    <property type="nucleotide sequence ID" value="NZ_JBHSKV010000001.1"/>
</dbReference>
<organism evidence="2 3">
    <name type="scientific">Halorubrum glutamatedens</name>
    <dbReference type="NCBI Taxonomy" id="2707018"/>
    <lineage>
        <taxon>Archaea</taxon>
        <taxon>Methanobacteriati</taxon>
        <taxon>Methanobacteriota</taxon>
        <taxon>Stenosarchaea group</taxon>
        <taxon>Halobacteria</taxon>
        <taxon>Halobacteriales</taxon>
        <taxon>Haloferacaceae</taxon>
        <taxon>Halorubrum</taxon>
    </lineage>
</organism>
<accession>A0ABD5QMP0</accession>
<dbReference type="SUPFAM" id="SSF53850">
    <property type="entry name" value="Periplasmic binding protein-like II"/>
    <property type="match status" value="1"/>
</dbReference>
<evidence type="ECO:0000313" key="3">
    <source>
        <dbReference type="Proteomes" id="UP001596145"/>
    </source>
</evidence>
<evidence type="ECO:0000313" key="2">
    <source>
        <dbReference type="EMBL" id="MFC5133434.1"/>
    </source>
</evidence>
<dbReference type="PANTHER" id="PTHR35841">
    <property type="entry name" value="PHOSPHONATES-BINDING PERIPLASMIC PROTEIN"/>
    <property type="match status" value="1"/>
</dbReference>
<name>A0ABD5QMP0_9EURY</name>
<dbReference type="Proteomes" id="UP001596145">
    <property type="component" value="Unassembled WGS sequence"/>
</dbReference>
<dbReference type="EMBL" id="JBHSKV010000001">
    <property type="protein sequence ID" value="MFC5133434.1"/>
    <property type="molecule type" value="Genomic_DNA"/>
</dbReference>
<sequence>MSDNRWSANRRTFVKTAGATGVVGLAGCTGDGGSGDDGSGDDGSGDDGSGDDGSGDGETAGSSDDSTTEVTWVMNPAQEEIDIQVQYQPLFEYLESEADVEIIEQPTASYSGTAQELRRAAEGDRVFADTSPGAVAQIPEEIDVTGMRVAYGAEQYFSLITTRADSDIESLADLEGEVVASAAPTSVSGTLFPLLMLRQAGLDIGNAPGGSPEDFELRTSDHTTAREQLIGDDRIAAAGTGAFSTAAHVPQEQFDEMSQDFVDVSAEYDGAGERDPELRLLAVSDPIPRAPIVSNAAWEESLKDDLRQLMIDAPQEAFEHDSEADIAEALNVDPALLEMDEEELSESELEEVELVADHSLWFSGIVEATVEDFDPVAELGQELGLDWGDL</sequence>